<dbReference type="InterPro" id="IPR010488">
    <property type="entry name" value="Zeta_toxin_domain"/>
</dbReference>
<evidence type="ECO:0000313" key="6">
    <source>
        <dbReference type="Proteomes" id="UP001228581"/>
    </source>
</evidence>
<feature type="region of interest" description="Disordered" evidence="3">
    <location>
        <begin position="626"/>
        <end position="661"/>
    </location>
</feature>
<feature type="compositionally biased region" description="Polar residues" evidence="3">
    <location>
        <begin position="636"/>
        <end position="646"/>
    </location>
</feature>
<dbReference type="CDD" id="cd06223">
    <property type="entry name" value="PRTases_typeI"/>
    <property type="match status" value="1"/>
</dbReference>
<dbReference type="InterPro" id="IPR027417">
    <property type="entry name" value="P-loop_NTPase"/>
</dbReference>
<dbReference type="InterPro" id="IPR000836">
    <property type="entry name" value="PRTase_dom"/>
</dbReference>
<proteinExistence type="predicted"/>
<accession>A0ABT7CUX9</accession>
<keyword evidence="6" id="KW-1185">Reference proteome</keyword>
<name>A0ABT7CUX9_9BACT</name>
<dbReference type="Pfam" id="PF06414">
    <property type="entry name" value="Zeta_toxin"/>
    <property type="match status" value="1"/>
</dbReference>
<dbReference type="EMBL" id="JASJOT010000034">
    <property type="protein sequence ID" value="MDJ1497578.1"/>
    <property type="molecule type" value="Genomic_DNA"/>
</dbReference>
<feature type="compositionally biased region" description="Polar residues" evidence="3">
    <location>
        <begin position="1"/>
        <end position="12"/>
    </location>
</feature>
<dbReference type="Proteomes" id="UP001228581">
    <property type="component" value="Unassembled WGS sequence"/>
</dbReference>
<feature type="region of interest" description="Disordered" evidence="3">
    <location>
        <begin position="1"/>
        <end position="28"/>
    </location>
</feature>
<keyword evidence="2" id="KW-0067">ATP-binding</keyword>
<evidence type="ECO:0000256" key="2">
    <source>
        <dbReference type="ARBA" id="ARBA00022840"/>
    </source>
</evidence>
<dbReference type="SUPFAM" id="SSF52540">
    <property type="entry name" value="P-loop containing nucleoside triphosphate hydrolases"/>
    <property type="match status" value="1"/>
</dbReference>
<evidence type="ECO:0000313" key="5">
    <source>
        <dbReference type="EMBL" id="MDJ1497578.1"/>
    </source>
</evidence>
<sequence>MPSNNPSATQSDLFPAPITDKQVSEEQKPFLLSEKTHEQIYSDLVEVSLVGSQASEKPIAVILGGQPGSGKTGLSTIASQSIPKTESYVLINADTFRESHPHYEPLQRQHNYKASYLVDPDVSVWTRRLIADAIREKRNIIIDNTLGGQLNAIEKTLENLKHNGYRTQLHVLSVNERLSKLGIYSRYERQFEQKGYGRFVRMASHDQNYKQISENVEALERNKNLDQITIYGRKTERKEDPTGVSFPHYYLTLYHNQRLSTTKTLDTQTESEHRLTQGWEHHPQAQLALEKERNRVLTVREKQLLDWKASQIFKSRENRGEDSEQMISDLGFSFLTNKDNRPTLLTRKGLNAEYLEYRNIKAELIEAKFPPILTNKTITPYYEKVKEKWVNGVEKNAILIVVPSSSGKNLMPNFLAERLIQDRSDLTKLDASIQVLHKGESKALLHYIDKVKDMRQFKLSVQAVEKLTEAQQQSRPIYIIDDLLTSGGSVVSLKSEIEKHGLKVNGILNIMSKSTYPTSKELGVWFSQIEKFVPDTIHASKQKLNEFKKDFQYIFEQHPRHKFTILSWEIKNKVVTDPYSLIIEEAKALQKLKWVDLKTGVEVKTDTRLEQSDGKEIALQNGLAKDTSLGKGLGNQAETKNIQGQQELEKKDTKLKKGPSL</sequence>
<dbReference type="SUPFAM" id="SSF53271">
    <property type="entry name" value="PRTase-like"/>
    <property type="match status" value="1"/>
</dbReference>
<reference evidence="5 6" key="1">
    <citation type="submission" date="2023-05" db="EMBL/GenBank/DDBJ databases">
        <authorList>
            <person name="Zhang X."/>
        </authorList>
    </citation>
    <scope>NUCLEOTIDE SEQUENCE [LARGE SCALE GENOMIC DNA]</scope>
    <source>
        <strain evidence="5 6">DM2B3-1</strain>
    </source>
</reference>
<comment type="caution">
    <text evidence="5">The sequence shown here is derived from an EMBL/GenBank/DDBJ whole genome shotgun (WGS) entry which is preliminary data.</text>
</comment>
<protein>
    <submittedName>
        <fullName evidence="5">Zeta toxin family protein</fullName>
    </submittedName>
</protein>
<organism evidence="5 6">
    <name type="scientific">Xanthocytophaga flava</name>
    <dbReference type="NCBI Taxonomy" id="3048013"/>
    <lineage>
        <taxon>Bacteria</taxon>
        <taxon>Pseudomonadati</taxon>
        <taxon>Bacteroidota</taxon>
        <taxon>Cytophagia</taxon>
        <taxon>Cytophagales</taxon>
        <taxon>Rhodocytophagaceae</taxon>
        <taxon>Xanthocytophaga</taxon>
    </lineage>
</organism>
<dbReference type="InterPro" id="IPR029057">
    <property type="entry name" value="PRTase-like"/>
</dbReference>
<gene>
    <name evidence="5" type="ORF">QNI19_31860</name>
</gene>
<dbReference type="Gene3D" id="3.40.50.2020">
    <property type="match status" value="1"/>
</dbReference>
<keyword evidence="1" id="KW-0547">Nucleotide-binding</keyword>
<feature type="domain" description="Zeta toxin" evidence="4">
    <location>
        <begin position="54"/>
        <end position="235"/>
    </location>
</feature>
<evidence type="ECO:0000256" key="1">
    <source>
        <dbReference type="ARBA" id="ARBA00022741"/>
    </source>
</evidence>
<dbReference type="RefSeq" id="WP_314003248.1">
    <property type="nucleotide sequence ID" value="NZ_JASJOT010000034.1"/>
</dbReference>
<dbReference type="Gene3D" id="3.40.50.300">
    <property type="entry name" value="P-loop containing nucleotide triphosphate hydrolases"/>
    <property type="match status" value="1"/>
</dbReference>
<evidence type="ECO:0000259" key="4">
    <source>
        <dbReference type="Pfam" id="PF06414"/>
    </source>
</evidence>
<evidence type="ECO:0000256" key="3">
    <source>
        <dbReference type="SAM" id="MobiDB-lite"/>
    </source>
</evidence>